<dbReference type="AlphaFoldDB" id="A0A2S9JPP5"/>
<dbReference type="GO" id="GO:0016788">
    <property type="term" value="F:hydrolase activity, acting on ester bonds"/>
    <property type="evidence" value="ECO:0007669"/>
    <property type="project" value="TreeGrafter"/>
</dbReference>
<sequence>MTAFSNSSPAMIGNTTFHDVVSNRNGLVYRIFVYRPGGEPPSNGWPVLYMTDGNAVIGTAVDAMRAQASYPSGTNVAYGVIVTIGYPTDGAYDPLRRSWDLGPPPGQAYPPFYENTPEVKTGGAEEFLSFIEDQIKPMIEADVPIDPSRQAIFGHSFGGLFVLYSLFTRPSAFTTWIAASASIYWENCAINAFLPQFEAAHATRPGAALYLSCGEYETGKLAPFQRGAADEAERLAQKKITLNDDHSIELMRRLNALPDRPVRTQFEIHAGENHMSLLPVAVNRAIQAAFAVAKPRQDG</sequence>
<dbReference type="Pfam" id="PF00756">
    <property type="entry name" value="Esterase"/>
    <property type="match status" value="1"/>
</dbReference>
<dbReference type="InterPro" id="IPR029058">
    <property type="entry name" value="AB_hydrolase_fold"/>
</dbReference>
<dbReference type="Proteomes" id="UP000238563">
    <property type="component" value="Unassembled WGS sequence"/>
</dbReference>
<dbReference type="RefSeq" id="WP_105733428.1">
    <property type="nucleotide sequence ID" value="NZ_PVBT01000002.1"/>
</dbReference>
<keyword evidence="2" id="KW-0378">Hydrolase</keyword>
<protein>
    <submittedName>
        <fullName evidence="3">Esterase</fullName>
    </submittedName>
</protein>
<dbReference type="Gene3D" id="3.40.50.1820">
    <property type="entry name" value="alpha/beta hydrolase"/>
    <property type="match status" value="1"/>
</dbReference>
<evidence type="ECO:0000256" key="2">
    <source>
        <dbReference type="ARBA" id="ARBA00022801"/>
    </source>
</evidence>
<dbReference type="PANTHER" id="PTHR40841">
    <property type="entry name" value="SIDEROPHORE TRIACETYLFUSARININE C ESTERASE"/>
    <property type="match status" value="1"/>
</dbReference>
<proteinExistence type="inferred from homology"/>
<evidence type="ECO:0000313" key="3">
    <source>
        <dbReference type="EMBL" id="PRD55200.1"/>
    </source>
</evidence>
<name>A0A2S9JPP5_9HYPH</name>
<dbReference type="EMBL" id="PVBT01000002">
    <property type="protein sequence ID" value="PRD55200.1"/>
    <property type="molecule type" value="Genomic_DNA"/>
</dbReference>
<dbReference type="InterPro" id="IPR000801">
    <property type="entry name" value="Esterase-like"/>
</dbReference>
<dbReference type="OrthoDB" id="9784036at2"/>
<gene>
    <name evidence="3" type="ORF">C5750_08470</name>
</gene>
<keyword evidence="4" id="KW-1185">Reference proteome</keyword>
<organism evidence="3 4">
    <name type="scientific">Phyllobacterium myrsinacearum</name>
    <dbReference type="NCBI Taxonomy" id="28101"/>
    <lineage>
        <taxon>Bacteria</taxon>
        <taxon>Pseudomonadati</taxon>
        <taxon>Pseudomonadota</taxon>
        <taxon>Alphaproteobacteria</taxon>
        <taxon>Hyphomicrobiales</taxon>
        <taxon>Phyllobacteriaceae</taxon>
        <taxon>Phyllobacterium</taxon>
    </lineage>
</organism>
<comment type="caution">
    <text evidence="3">The sequence shown here is derived from an EMBL/GenBank/DDBJ whole genome shotgun (WGS) entry which is preliminary data.</text>
</comment>
<evidence type="ECO:0000313" key="4">
    <source>
        <dbReference type="Proteomes" id="UP000238563"/>
    </source>
</evidence>
<dbReference type="PANTHER" id="PTHR40841:SF2">
    <property type="entry name" value="SIDEROPHORE-DEGRADING ESTERASE (EUROFUNG)"/>
    <property type="match status" value="1"/>
</dbReference>
<reference evidence="3 4" key="1">
    <citation type="submission" date="2018-02" db="EMBL/GenBank/DDBJ databases">
        <title>The draft genome of Phyllobacterium myrsinacearum DSM5892.</title>
        <authorList>
            <person name="Li L."/>
            <person name="Liu L."/>
            <person name="Zhang X."/>
            <person name="Wang T."/>
        </authorList>
    </citation>
    <scope>NUCLEOTIDE SEQUENCE [LARGE SCALE GENOMIC DNA]</scope>
    <source>
        <strain evidence="3 4">DSM 5892</strain>
    </source>
</reference>
<comment type="similarity">
    <text evidence="1">Belongs to the esterase D family.</text>
</comment>
<dbReference type="InterPro" id="IPR052558">
    <property type="entry name" value="Siderophore_Hydrolase_D"/>
</dbReference>
<evidence type="ECO:0000256" key="1">
    <source>
        <dbReference type="ARBA" id="ARBA00005622"/>
    </source>
</evidence>
<accession>A0A2S9JPP5</accession>
<dbReference type="SUPFAM" id="SSF53474">
    <property type="entry name" value="alpha/beta-Hydrolases"/>
    <property type="match status" value="1"/>
</dbReference>